<evidence type="ECO:0000313" key="5">
    <source>
        <dbReference type="Proteomes" id="UP000182589"/>
    </source>
</evidence>
<reference evidence="5" key="1">
    <citation type="submission" date="2016-10" db="EMBL/GenBank/DDBJ databases">
        <authorList>
            <person name="Varghese N."/>
        </authorList>
    </citation>
    <scope>NUCLEOTIDE SEQUENCE [LARGE SCALE GENOMIC DNA]</scope>
    <source>
        <strain evidence="5">DSM 12489</strain>
    </source>
</reference>
<dbReference type="Gene3D" id="3.40.50.720">
    <property type="entry name" value="NAD(P)-binding Rossmann-like Domain"/>
    <property type="match status" value="1"/>
</dbReference>
<name>A0A1H2RL26_9BACL</name>
<dbReference type="SUPFAM" id="SSF51735">
    <property type="entry name" value="NAD(P)-binding Rossmann-fold domains"/>
    <property type="match status" value="1"/>
</dbReference>
<dbReference type="InterPro" id="IPR000683">
    <property type="entry name" value="Gfo/Idh/MocA-like_OxRdtase_N"/>
</dbReference>
<dbReference type="Pfam" id="PF22725">
    <property type="entry name" value="GFO_IDH_MocA_C3"/>
    <property type="match status" value="1"/>
</dbReference>
<accession>A0A1H2RL26</accession>
<dbReference type="InterPro" id="IPR036291">
    <property type="entry name" value="NAD(P)-bd_dom_sf"/>
</dbReference>
<sequence length="362" mass="40167">MTNRADGSNYAPEGRPQPVCKPGDFRIAAVGLDHGHIFGMCRGLVEAGAELIWVYDPDPAKMKSLLDAFPGSRPASSEEQVLNDPNIQLIASSRIPAERAAFGIQVMQHQKDYFVDKAPLTTLEQLEQVRQAVEQTGQKYAVYYSERLHVESAVYAGRLIQVGEIGKVVQVMGMGPHRLNAPSRPEWFFHRDLYGGILCDIGSHQLEQFLYYTGAKDATITASRVANYAHTDYPDFEDFGDVNVVGDNGACGYFRVDWFTPDGLGTWGDGRMFILGTDGYIEMRKYTDVAREHEGDHVYLVNHSGEYHIATHGKVGYPFFGELILDCLNRTEHAMTQEHALKAAELAVRAQILATQGKAAHA</sequence>
<evidence type="ECO:0000313" key="4">
    <source>
        <dbReference type="EMBL" id="SDW20005.1"/>
    </source>
</evidence>
<dbReference type="RefSeq" id="WP_074691724.1">
    <property type="nucleotide sequence ID" value="NZ_FNOJ01000003.1"/>
</dbReference>
<dbReference type="SUPFAM" id="SSF55347">
    <property type="entry name" value="Glyceraldehyde-3-phosphate dehydrogenase-like, C-terminal domain"/>
    <property type="match status" value="1"/>
</dbReference>
<evidence type="ECO:0000256" key="1">
    <source>
        <dbReference type="ARBA" id="ARBA00023002"/>
    </source>
</evidence>
<dbReference type="Proteomes" id="UP000182589">
    <property type="component" value="Unassembled WGS sequence"/>
</dbReference>
<keyword evidence="5" id="KW-1185">Reference proteome</keyword>
<feature type="domain" description="Gfo/Idh/MocA-like oxidoreductase N-terminal" evidence="2">
    <location>
        <begin position="47"/>
        <end position="144"/>
    </location>
</feature>
<dbReference type="GO" id="GO:0000166">
    <property type="term" value="F:nucleotide binding"/>
    <property type="evidence" value="ECO:0007669"/>
    <property type="project" value="InterPro"/>
</dbReference>
<feature type="domain" description="GFO/IDH/MocA-like oxidoreductase" evidence="3">
    <location>
        <begin position="156"/>
        <end position="282"/>
    </location>
</feature>
<gene>
    <name evidence="4" type="ORF">SAMN04489725_10338</name>
</gene>
<evidence type="ECO:0000259" key="2">
    <source>
        <dbReference type="Pfam" id="PF01408"/>
    </source>
</evidence>
<proteinExistence type="predicted"/>
<dbReference type="Pfam" id="PF01408">
    <property type="entry name" value="GFO_IDH_MocA"/>
    <property type="match status" value="1"/>
</dbReference>
<dbReference type="EMBL" id="FNOJ01000003">
    <property type="protein sequence ID" value="SDW20005.1"/>
    <property type="molecule type" value="Genomic_DNA"/>
</dbReference>
<organism evidence="4 5">
    <name type="scientific">Alicyclobacillus hesperidum</name>
    <dbReference type="NCBI Taxonomy" id="89784"/>
    <lineage>
        <taxon>Bacteria</taxon>
        <taxon>Bacillati</taxon>
        <taxon>Bacillota</taxon>
        <taxon>Bacilli</taxon>
        <taxon>Bacillales</taxon>
        <taxon>Alicyclobacillaceae</taxon>
        <taxon>Alicyclobacillus</taxon>
    </lineage>
</organism>
<dbReference type="InterPro" id="IPR050463">
    <property type="entry name" value="Gfo/Idh/MocA_oxidrdct_glycsds"/>
</dbReference>
<evidence type="ECO:0000259" key="3">
    <source>
        <dbReference type="Pfam" id="PF22725"/>
    </source>
</evidence>
<dbReference type="PANTHER" id="PTHR43818">
    <property type="entry name" value="BCDNA.GH03377"/>
    <property type="match status" value="1"/>
</dbReference>
<protein>
    <submittedName>
        <fullName evidence="4">Predicted dehydrogenase</fullName>
    </submittedName>
</protein>
<dbReference type="InterPro" id="IPR055170">
    <property type="entry name" value="GFO_IDH_MocA-like_dom"/>
</dbReference>
<dbReference type="STRING" id="89784.SAMN04489725_10338"/>
<dbReference type="Gene3D" id="3.30.360.10">
    <property type="entry name" value="Dihydrodipicolinate Reductase, domain 2"/>
    <property type="match status" value="1"/>
</dbReference>
<dbReference type="AlphaFoldDB" id="A0A1H2RL26"/>
<dbReference type="PANTHER" id="PTHR43818:SF11">
    <property type="entry name" value="BCDNA.GH03377"/>
    <property type="match status" value="1"/>
</dbReference>
<dbReference type="GO" id="GO:0016491">
    <property type="term" value="F:oxidoreductase activity"/>
    <property type="evidence" value="ECO:0007669"/>
    <property type="project" value="UniProtKB-KW"/>
</dbReference>
<keyword evidence="1" id="KW-0560">Oxidoreductase</keyword>